<proteinExistence type="predicted"/>
<keyword evidence="6" id="KW-1185">Reference proteome</keyword>
<dbReference type="GO" id="GO:0003677">
    <property type="term" value="F:DNA binding"/>
    <property type="evidence" value="ECO:0007669"/>
    <property type="project" value="UniProtKB-KW"/>
</dbReference>
<dbReference type="InterPro" id="IPR008920">
    <property type="entry name" value="TF_FadR/GntR_C"/>
</dbReference>
<dbReference type="SMART" id="SM00895">
    <property type="entry name" value="FCD"/>
    <property type="match status" value="1"/>
</dbReference>
<dbReference type="Pfam" id="PF07729">
    <property type="entry name" value="FCD"/>
    <property type="match status" value="1"/>
</dbReference>
<protein>
    <submittedName>
        <fullName evidence="5">Galactonate operon transcriptional repressor</fullName>
    </submittedName>
</protein>
<evidence type="ECO:0000256" key="2">
    <source>
        <dbReference type="ARBA" id="ARBA00023125"/>
    </source>
</evidence>
<evidence type="ECO:0000256" key="3">
    <source>
        <dbReference type="ARBA" id="ARBA00023163"/>
    </source>
</evidence>
<dbReference type="Pfam" id="PF00392">
    <property type="entry name" value="GntR"/>
    <property type="match status" value="1"/>
</dbReference>
<dbReference type="EMBL" id="UFXQ01000001">
    <property type="protein sequence ID" value="STC69135.1"/>
    <property type="molecule type" value="Genomic_DNA"/>
</dbReference>
<dbReference type="CDD" id="cd07377">
    <property type="entry name" value="WHTH_GntR"/>
    <property type="match status" value="1"/>
</dbReference>
<dbReference type="InterPro" id="IPR036390">
    <property type="entry name" value="WH_DNA-bd_sf"/>
</dbReference>
<evidence type="ECO:0000313" key="6">
    <source>
        <dbReference type="Proteomes" id="UP000254467"/>
    </source>
</evidence>
<organism evidence="5 6">
    <name type="scientific">Corynebacterium pilosum</name>
    <dbReference type="NCBI Taxonomy" id="35756"/>
    <lineage>
        <taxon>Bacteria</taxon>
        <taxon>Bacillati</taxon>
        <taxon>Actinomycetota</taxon>
        <taxon>Actinomycetes</taxon>
        <taxon>Mycobacteriales</taxon>
        <taxon>Corynebacteriaceae</taxon>
        <taxon>Corynebacterium</taxon>
    </lineage>
</organism>
<dbReference type="InterPro" id="IPR011711">
    <property type="entry name" value="GntR_C"/>
</dbReference>
<dbReference type="AlphaFoldDB" id="A0A376CLG0"/>
<dbReference type="SUPFAM" id="SSF46785">
    <property type="entry name" value="Winged helix' DNA-binding domain"/>
    <property type="match status" value="1"/>
</dbReference>
<dbReference type="OrthoDB" id="4164516at2"/>
<dbReference type="STRING" id="35756.GCA_001044155_00434"/>
<dbReference type="PROSITE" id="PS50949">
    <property type="entry name" value="HTH_GNTR"/>
    <property type="match status" value="1"/>
</dbReference>
<dbReference type="RefSeq" id="WP_018581239.1">
    <property type="nucleotide sequence ID" value="NZ_LDYD01000002.1"/>
</dbReference>
<dbReference type="Gene3D" id="1.10.10.10">
    <property type="entry name" value="Winged helix-like DNA-binding domain superfamily/Winged helix DNA-binding domain"/>
    <property type="match status" value="1"/>
</dbReference>
<keyword evidence="1" id="KW-0805">Transcription regulation</keyword>
<keyword evidence="3" id="KW-0804">Transcription</keyword>
<dbReference type="InterPro" id="IPR036388">
    <property type="entry name" value="WH-like_DNA-bd_sf"/>
</dbReference>
<name>A0A376CLG0_9CORY</name>
<dbReference type="InterPro" id="IPR000524">
    <property type="entry name" value="Tscrpt_reg_HTH_GntR"/>
</dbReference>
<dbReference type="Proteomes" id="UP000254467">
    <property type="component" value="Unassembled WGS sequence"/>
</dbReference>
<keyword evidence="2" id="KW-0238">DNA-binding</keyword>
<dbReference type="PANTHER" id="PTHR43537">
    <property type="entry name" value="TRANSCRIPTIONAL REGULATOR, GNTR FAMILY"/>
    <property type="match status" value="1"/>
</dbReference>
<dbReference type="PANTHER" id="PTHR43537:SF44">
    <property type="entry name" value="GNTR FAMILY REGULATORY PROTEIN"/>
    <property type="match status" value="1"/>
</dbReference>
<evidence type="ECO:0000259" key="4">
    <source>
        <dbReference type="PROSITE" id="PS50949"/>
    </source>
</evidence>
<dbReference type="Gene3D" id="1.20.120.530">
    <property type="entry name" value="GntR ligand-binding domain-like"/>
    <property type="match status" value="1"/>
</dbReference>
<dbReference type="PRINTS" id="PR00035">
    <property type="entry name" value="HTHGNTR"/>
</dbReference>
<dbReference type="GO" id="GO:0003700">
    <property type="term" value="F:DNA-binding transcription factor activity"/>
    <property type="evidence" value="ECO:0007669"/>
    <property type="project" value="InterPro"/>
</dbReference>
<feature type="domain" description="HTH gntR-type" evidence="4">
    <location>
        <begin position="3"/>
        <end position="71"/>
    </location>
</feature>
<dbReference type="SMART" id="SM00345">
    <property type="entry name" value="HTH_GNTR"/>
    <property type="match status" value="1"/>
</dbReference>
<evidence type="ECO:0000313" key="5">
    <source>
        <dbReference type="EMBL" id="STC69135.1"/>
    </source>
</evidence>
<sequence length="240" mass="26600">MRKDLVTEGVQHLLDAIISGEFQPGNALPNEIKLAEYLNVSRPTMREIVRTLANRGVLEVVHGRGTFVTDQDRWTDVQTVVYALSQQLDNKQVGMYLTQLRRMIEVGSAGLAAQNATQEEIEIMQDSLRRYIEADAADDAEKANIADVDFHDAILDASGNPFVRAMVMPLKGALAHSRIETNSISEIRARAIQHHTNILHAIETGDAEGAKNAMRGHMSQTFDDISAFIDGSDPYRPPLH</sequence>
<accession>A0A376CLG0</accession>
<reference evidence="5 6" key="1">
    <citation type="submission" date="2018-06" db="EMBL/GenBank/DDBJ databases">
        <authorList>
            <consortium name="Pathogen Informatics"/>
            <person name="Doyle S."/>
        </authorList>
    </citation>
    <scope>NUCLEOTIDE SEQUENCE [LARGE SCALE GENOMIC DNA]</scope>
    <source>
        <strain evidence="5 6">NCTC11862</strain>
    </source>
</reference>
<dbReference type="SUPFAM" id="SSF48008">
    <property type="entry name" value="GntR ligand-binding domain-like"/>
    <property type="match status" value="1"/>
</dbReference>
<gene>
    <name evidence="5" type="primary">dgoR</name>
    <name evidence="5" type="ORF">NCTC11862_00916</name>
</gene>
<evidence type="ECO:0000256" key="1">
    <source>
        <dbReference type="ARBA" id="ARBA00023015"/>
    </source>
</evidence>